<evidence type="ECO:0000256" key="5">
    <source>
        <dbReference type="ARBA" id="ARBA00022692"/>
    </source>
</evidence>
<reference evidence="9 10" key="1">
    <citation type="submission" date="2024-02" db="EMBL/GenBank/DDBJ databases">
        <title>Bacteria isolated from the canopy kelp, Nereocystis luetkeana.</title>
        <authorList>
            <person name="Pfister C.A."/>
            <person name="Younker I.T."/>
            <person name="Light S.H."/>
        </authorList>
    </citation>
    <scope>NUCLEOTIDE SEQUENCE [LARGE SCALE GENOMIC DNA]</scope>
    <source>
        <strain evidence="9 10">TI.1.05</strain>
    </source>
</reference>
<evidence type="ECO:0000256" key="4">
    <source>
        <dbReference type="ARBA" id="ARBA00022475"/>
    </source>
</evidence>
<organism evidence="9 10">
    <name type="scientific">Psychromonas aquatilis</name>
    <dbReference type="NCBI Taxonomy" id="2005072"/>
    <lineage>
        <taxon>Bacteria</taxon>
        <taxon>Pseudomonadati</taxon>
        <taxon>Pseudomonadota</taxon>
        <taxon>Gammaproteobacteria</taxon>
        <taxon>Alteromonadales</taxon>
        <taxon>Psychromonadaceae</taxon>
        <taxon>Psychromonas</taxon>
    </lineage>
</organism>
<name>A0ABU9GTI0_9GAMM</name>
<keyword evidence="10" id="KW-1185">Reference proteome</keyword>
<keyword evidence="6 8" id="KW-1133">Transmembrane helix</keyword>
<evidence type="ECO:0000313" key="10">
    <source>
        <dbReference type="Proteomes" id="UP001369082"/>
    </source>
</evidence>
<proteinExistence type="inferred from homology"/>
<feature type="transmembrane region" description="Helical" evidence="8">
    <location>
        <begin position="217"/>
        <end position="234"/>
    </location>
</feature>
<gene>
    <name evidence="9" type="ORF">V6256_13565</name>
</gene>
<feature type="transmembrane region" description="Helical" evidence="8">
    <location>
        <begin position="20"/>
        <end position="36"/>
    </location>
</feature>
<feature type="transmembrane region" description="Helical" evidence="8">
    <location>
        <begin position="240"/>
        <end position="266"/>
    </location>
</feature>
<dbReference type="EMBL" id="JBAKAZ010000070">
    <property type="protein sequence ID" value="MEL0630638.1"/>
    <property type="molecule type" value="Genomic_DNA"/>
</dbReference>
<feature type="transmembrane region" description="Helical" evidence="8">
    <location>
        <begin position="278"/>
        <end position="301"/>
    </location>
</feature>
<evidence type="ECO:0000256" key="6">
    <source>
        <dbReference type="ARBA" id="ARBA00022989"/>
    </source>
</evidence>
<keyword evidence="5 8" id="KW-0812">Transmembrane</keyword>
<protein>
    <submittedName>
        <fullName evidence="9">AI-2E family transporter</fullName>
    </submittedName>
</protein>
<comment type="caution">
    <text evidence="9">The sequence shown here is derived from an EMBL/GenBank/DDBJ whole genome shotgun (WGS) entry which is preliminary data.</text>
</comment>
<comment type="similarity">
    <text evidence="2">Belongs to the autoinducer-2 exporter (AI-2E) (TC 2.A.86) family.</text>
</comment>
<dbReference type="Pfam" id="PF01594">
    <property type="entry name" value="AI-2E_transport"/>
    <property type="match status" value="1"/>
</dbReference>
<dbReference type="Proteomes" id="UP001369082">
    <property type="component" value="Unassembled WGS sequence"/>
</dbReference>
<dbReference type="PANTHER" id="PTHR21716:SF53">
    <property type="entry name" value="PERMEASE PERM-RELATED"/>
    <property type="match status" value="1"/>
</dbReference>
<dbReference type="InterPro" id="IPR002549">
    <property type="entry name" value="AI-2E-like"/>
</dbReference>
<keyword evidence="7 8" id="KW-0472">Membrane</keyword>
<dbReference type="RefSeq" id="WP_341598765.1">
    <property type="nucleotide sequence ID" value="NZ_JBAKAZ010000070.1"/>
</dbReference>
<feature type="transmembrane region" description="Helical" evidence="8">
    <location>
        <begin position="307"/>
        <end position="332"/>
    </location>
</feature>
<sequence length="364" mass="40888">MFMQLFQWYKTRFSDPNLSVLFLLLLFSFTVIYFFGNILTPLFVAIILAYLLDWPVTYLMRYKIHRTVATLIVMILFVSMSLFAFLGVLPTIFRQAASFARDLPTMLNQGQDYILTLPTHYPEAIDPITITHLIDTIKSYLLDSGGFLLSQSFASLLNIAALLVYAVLVPLMMVFMLKDKNQLIDSMAKFLPENRKLAVQVWAEMNGQIMNYIRGKITEILIVGVATYFTFFFMDLRYSALLALLVGLSVLIPYIGAAAVTVPVAVVALFQWGVSPEFAYLMIAYGIIQTLDGNVIVPILFSEAVNLHPVVIIVSVLVFGGLWGFWGVFFAIPLATLVKAVLNAWPSVQVENDQLASDKMDLIN</sequence>
<comment type="subcellular location">
    <subcellularLocation>
        <location evidence="1">Cell membrane</location>
        <topology evidence="1">Multi-pass membrane protein</topology>
    </subcellularLocation>
</comment>
<evidence type="ECO:0000313" key="9">
    <source>
        <dbReference type="EMBL" id="MEL0630638.1"/>
    </source>
</evidence>
<dbReference type="PANTHER" id="PTHR21716">
    <property type="entry name" value="TRANSMEMBRANE PROTEIN"/>
    <property type="match status" value="1"/>
</dbReference>
<keyword evidence="3" id="KW-0813">Transport</keyword>
<evidence type="ECO:0000256" key="3">
    <source>
        <dbReference type="ARBA" id="ARBA00022448"/>
    </source>
</evidence>
<keyword evidence="4" id="KW-1003">Cell membrane</keyword>
<feature type="transmembrane region" description="Helical" evidence="8">
    <location>
        <begin position="153"/>
        <end position="177"/>
    </location>
</feature>
<accession>A0ABU9GTI0</accession>
<evidence type="ECO:0000256" key="1">
    <source>
        <dbReference type="ARBA" id="ARBA00004651"/>
    </source>
</evidence>
<evidence type="ECO:0000256" key="2">
    <source>
        <dbReference type="ARBA" id="ARBA00009773"/>
    </source>
</evidence>
<evidence type="ECO:0000256" key="7">
    <source>
        <dbReference type="ARBA" id="ARBA00023136"/>
    </source>
</evidence>
<feature type="transmembrane region" description="Helical" evidence="8">
    <location>
        <begin position="71"/>
        <end position="93"/>
    </location>
</feature>
<evidence type="ECO:0000256" key="8">
    <source>
        <dbReference type="SAM" id="Phobius"/>
    </source>
</evidence>